<dbReference type="InterPro" id="IPR031768">
    <property type="entry name" value="CBM60_xylan-bd"/>
</dbReference>
<protein>
    <recommendedName>
        <fullName evidence="5">SGNH hydrolase-type esterase domain-containing protein</fullName>
    </recommendedName>
</protein>
<feature type="domain" description="Carbohydrate binding module xylan-binding" evidence="2">
    <location>
        <begin position="24"/>
        <end position="93"/>
    </location>
</feature>
<dbReference type="PANTHER" id="PTHR30383">
    <property type="entry name" value="THIOESTERASE 1/PROTEASE 1/LYSOPHOSPHOLIPASE L1"/>
    <property type="match status" value="1"/>
</dbReference>
<accession>A0ABS3KRB7</accession>
<evidence type="ECO:0000259" key="2">
    <source>
        <dbReference type="Pfam" id="PF16841"/>
    </source>
</evidence>
<keyword evidence="4" id="KW-1185">Reference proteome</keyword>
<name>A0ABS3KRB7_9PROT</name>
<dbReference type="Pfam" id="PF13472">
    <property type="entry name" value="Lipase_GDSL_2"/>
    <property type="match status" value="1"/>
</dbReference>
<feature type="domain" description="Carbohydrate binding module xylan-binding" evidence="2">
    <location>
        <begin position="156"/>
        <end position="223"/>
    </location>
</feature>
<feature type="domain" description="SGNH hydrolase-type esterase" evidence="1">
    <location>
        <begin position="516"/>
        <end position="704"/>
    </location>
</feature>
<gene>
    <name evidence="3" type="ORF">IAI61_13210</name>
</gene>
<feature type="domain" description="Carbohydrate binding module xylan-binding" evidence="2">
    <location>
        <begin position="277"/>
        <end position="353"/>
    </location>
</feature>
<dbReference type="InterPro" id="IPR013830">
    <property type="entry name" value="SGNH_hydro"/>
</dbReference>
<dbReference type="Pfam" id="PF16841">
    <property type="entry name" value="CBM60"/>
    <property type="match status" value="4"/>
</dbReference>
<evidence type="ECO:0008006" key="5">
    <source>
        <dbReference type="Google" id="ProtNLM"/>
    </source>
</evidence>
<comment type="caution">
    <text evidence="3">The sequence shown here is derived from an EMBL/GenBank/DDBJ whole genome shotgun (WGS) entry which is preliminary data.</text>
</comment>
<dbReference type="Gene3D" id="3.40.50.1110">
    <property type="entry name" value="SGNH hydrolase"/>
    <property type="match status" value="1"/>
</dbReference>
<organism evidence="3 4">
    <name type="scientific">Roseomonas haemaphysalidis</name>
    <dbReference type="NCBI Taxonomy" id="2768162"/>
    <lineage>
        <taxon>Bacteria</taxon>
        <taxon>Pseudomonadati</taxon>
        <taxon>Pseudomonadota</taxon>
        <taxon>Alphaproteobacteria</taxon>
        <taxon>Acetobacterales</taxon>
        <taxon>Roseomonadaceae</taxon>
        <taxon>Roseomonas</taxon>
    </lineage>
</organism>
<proteinExistence type="predicted"/>
<feature type="domain" description="Carbohydrate binding module xylan-binding" evidence="2">
    <location>
        <begin position="406"/>
        <end position="483"/>
    </location>
</feature>
<dbReference type="InterPro" id="IPR036514">
    <property type="entry name" value="SGNH_hydro_sf"/>
</dbReference>
<dbReference type="InterPro" id="IPR051532">
    <property type="entry name" value="Ester_Hydrolysis_Enzymes"/>
</dbReference>
<evidence type="ECO:0000259" key="1">
    <source>
        <dbReference type="Pfam" id="PF13472"/>
    </source>
</evidence>
<sequence>MSVSPNRLTIGSGSESLTLLLNQEAYLGDAQYIVRVDGVQIGGVLSASALRATGEVDTLTVLGNWGSGSHTVQVEFLYDAYGGSADTDRNLYLVGASYGGKEITGASAELFRPGAASFSFFNETVSPTPDPASSLNNLTIGSGSESLILLLNQEAYLGDAQYIVRVDGVQIGGILSASALRASGEVDTLTVLGNWGSGNHTVQIEFLYDAYGGSADTDRNLYLVGASYGGKEITGASADLFRPGAASFSFFNEPIPPAPDPTSPPSNLTIGSGSESVTLRLNQEAYLGDAQYIVRVDRVQIGGVLSASALRASGEADTLTVLGNWGSGSHTVQVEFLYDAYGGSADTDRNLYLLGASYGGKEITGASADLLRPGTASFSFTNETSLPNNLTIGSGSESLTLLLNQEAYLGDAQYIVRVDGVQIGGILSASALRASGEVDTLTVRGDWGTGLHNVQIEFLYDAYGGSADTDRNLYLVGASYGGQEITGASADLFRPGAASFSFYDETGPAALRILPLGDSNTHGYDNSKNEAVWESYRKPLWDLATLNGFSIDFVGSRSNGSAALPDRDHFGVSGITATEVATFAGDLARETLPDVVLLMLGTNDAMREGDAAQTVPGELLSIMRGIASIAPDVDIFLASLPPIDAALLPFRADANEIRDAINAQLPGVVAEAHSEGIDATYVPVSYTTADLTDGVHLTEEAHARTAQAWFDAVFMR</sequence>
<dbReference type="PANTHER" id="PTHR30383:SF5">
    <property type="entry name" value="SGNH HYDROLASE-TYPE ESTERASE DOMAIN-CONTAINING PROTEIN"/>
    <property type="match status" value="1"/>
</dbReference>
<dbReference type="Gene3D" id="2.60.60.40">
    <property type="match status" value="4"/>
</dbReference>
<dbReference type="SUPFAM" id="SSF52266">
    <property type="entry name" value="SGNH hydrolase"/>
    <property type="match status" value="1"/>
</dbReference>
<evidence type="ECO:0000313" key="4">
    <source>
        <dbReference type="Proteomes" id="UP001518989"/>
    </source>
</evidence>
<dbReference type="EMBL" id="JACTNG010000007">
    <property type="protein sequence ID" value="MBO1079992.1"/>
    <property type="molecule type" value="Genomic_DNA"/>
</dbReference>
<reference evidence="3 4" key="1">
    <citation type="submission" date="2020-09" db="EMBL/GenBank/DDBJ databases">
        <title>Roseomonas.</title>
        <authorList>
            <person name="Zhu W."/>
        </authorList>
    </citation>
    <scope>NUCLEOTIDE SEQUENCE [LARGE SCALE GENOMIC DNA]</scope>
    <source>
        <strain evidence="3 4">573</strain>
    </source>
</reference>
<dbReference type="RefSeq" id="WP_207417803.1">
    <property type="nucleotide sequence ID" value="NZ_CP061177.1"/>
</dbReference>
<dbReference type="Proteomes" id="UP001518989">
    <property type="component" value="Unassembled WGS sequence"/>
</dbReference>
<evidence type="ECO:0000313" key="3">
    <source>
        <dbReference type="EMBL" id="MBO1079992.1"/>
    </source>
</evidence>